<dbReference type="Proteomes" id="UP000228680">
    <property type="component" value="Unassembled WGS sequence"/>
</dbReference>
<sequence length="824" mass="94893">MKHVVKFMMKDWLKTKWIPIIFILMIAFVCSLFLYNQSQAETTVNQLKESTENKLENVELLLTTITAKNEDIGASENEIKSLEPLAKKEEALLMIRKKLEEGNLDISKNQITFYEEYSKFIELKPIFYMGRSDENHEKNKAILLLENELPYLEEKTPYNSALFTKQVFEILFNPITLFLFLVIFSYRYTIDRENRIVDFLKLQSLSSRSIYSSYLLLLFGSVMLYVIIGVLLASAPVLLSGNWESIHYPVEVLRGTELVFIPVWKLLLFKPLSWLIFMTLVLLLFTSFMKQKASVGSFAVILVMALSLSYLVYSFFGFQLANPLHLLGFTAGDFFITNTYLVYLGVMGLVTTLLTLGVLYFIGSSKSISVKLPVSSSNLKERSFYPKWQLLQFEYRKKKRKRHIAITIALVLITQLGVFFFIQNQVQALPRIALNLIDEKQKFITKQITNTELNHENLAVEIEIMRQNDEKLNREPGEYEEDFFLDFLDVLNEQYDEFEELRRLIYEENFPQLFNDLESKHSGGSYKDLEQGTWTVSSMASEEQRTILKSSGIDSWPYGVYWVSHFDDPELEEDAELAASSQYLQNQNQKYDSSSQFMLYKFFEWNMMGLILFAFVAFLWTAVSEERTPQSTISFLSTKPLSFQSVYTTKWIYNLLSAAALLLLVGGIVFCIATLIGGFGESAYPIPVYSIERLAETDFYAFHDQAYFSFTGLGTLILTAIALAFAQLFFLNGLFTFIGKLLKNYYVTVVLTLVVVIIGYWTGTQTVKWWNPFIYFDTWRVVDGWKTIEAASQYATPLTGIGILVVAGSVLFITGFFVKRRAVS</sequence>
<feature type="transmembrane region" description="Helical" evidence="2">
    <location>
        <begin position="340"/>
        <end position="362"/>
    </location>
</feature>
<feature type="coiled-coil region" evidence="1">
    <location>
        <begin position="448"/>
        <end position="508"/>
    </location>
</feature>
<keyword evidence="1" id="KW-0175">Coiled coil</keyword>
<accession>A0A2M9F3W6</accession>
<dbReference type="PANTHER" id="PTHR37305:SF1">
    <property type="entry name" value="MEMBRANE PROTEIN"/>
    <property type="match status" value="1"/>
</dbReference>
<reference evidence="3 4" key="1">
    <citation type="submission" date="2017-10" db="EMBL/GenBank/DDBJ databases">
        <title>Draft genome of Chryseomicrobium casticus sp. nov.</title>
        <authorList>
            <person name="Chakraborty R."/>
            <person name="Saha T."/>
        </authorList>
    </citation>
    <scope>NUCLEOTIDE SEQUENCE [LARGE SCALE GENOMIC DNA]</scope>
    <source>
        <strain evidence="3 4">ET03</strain>
    </source>
</reference>
<evidence type="ECO:0000256" key="1">
    <source>
        <dbReference type="SAM" id="Coils"/>
    </source>
</evidence>
<gene>
    <name evidence="3" type="ORF">CQS04_04470</name>
</gene>
<keyword evidence="2" id="KW-1133">Transmembrane helix</keyword>
<feature type="transmembrane region" description="Helical" evidence="2">
    <location>
        <begin position="259"/>
        <end position="285"/>
    </location>
</feature>
<evidence type="ECO:0000313" key="3">
    <source>
        <dbReference type="EMBL" id="PJK18139.1"/>
    </source>
</evidence>
<feature type="transmembrane region" description="Helical" evidence="2">
    <location>
        <begin position="297"/>
        <end position="320"/>
    </location>
</feature>
<feature type="transmembrane region" description="Helical" evidence="2">
    <location>
        <begin position="605"/>
        <end position="623"/>
    </location>
</feature>
<feature type="transmembrane region" description="Helical" evidence="2">
    <location>
        <begin position="745"/>
        <end position="763"/>
    </location>
</feature>
<protein>
    <submittedName>
        <fullName evidence="3">Uncharacterized protein</fullName>
    </submittedName>
</protein>
<evidence type="ECO:0000256" key="2">
    <source>
        <dbReference type="SAM" id="Phobius"/>
    </source>
</evidence>
<keyword evidence="2" id="KW-0812">Transmembrane</keyword>
<name>A0A2M9F3W6_9BACL</name>
<proteinExistence type="predicted"/>
<feature type="transmembrane region" description="Helical" evidence="2">
    <location>
        <begin position="211"/>
        <end position="239"/>
    </location>
</feature>
<dbReference type="OrthoDB" id="2339352at2"/>
<comment type="caution">
    <text evidence="3">The sequence shown here is derived from an EMBL/GenBank/DDBJ whole genome shotgun (WGS) entry which is preliminary data.</text>
</comment>
<dbReference type="RefSeq" id="WP_100352959.1">
    <property type="nucleotide sequence ID" value="NZ_PCGR01000001.1"/>
</dbReference>
<dbReference type="EMBL" id="PCGR01000001">
    <property type="protein sequence ID" value="PJK18139.1"/>
    <property type="molecule type" value="Genomic_DNA"/>
</dbReference>
<dbReference type="AlphaFoldDB" id="A0A2M9F3W6"/>
<keyword evidence="2" id="KW-0472">Membrane</keyword>
<feature type="transmembrane region" description="Helical" evidence="2">
    <location>
        <begin position="716"/>
        <end position="738"/>
    </location>
</feature>
<evidence type="ECO:0000313" key="4">
    <source>
        <dbReference type="Proteomes" id="UP000228680"/>
    </source>
</evidence>
<feature type="transmembrane region" description="Helical" evidence="2">
    <location>
        <begin position="404"/>
        <end position="422"/>
    </location>
</feature>
<keyword evidence="4" id="KW-1185">Reference proteome</keyword>
<feature type="transmembrane region" description="Helical" evidence="2">
    <location>
        <begin position="794"/>
        <end position="818"/>
    </location>
</feature>
<feature type="transmembrane region" description="Helical" evidence="2">
    <location>
        <begin position="170"/>
        <end position="190"/>
    </location>
</feature>
<dbReference type="PANTHER" id="PTHR37305">
    <property type="entry name" value="INTEGRAL MEMBRANE PROTEIN-RELATED"/>
    <property type="match status" value="1"/>
</dbReference>
<feature type="transmembrane region" description="Helical" evidence="2">
    <location>
        <begin position="651"/>
        <end position="679"/>
    </location>
</feature>
<organism evidence="3 4">
    <name type="scientific">Chryseomicrobium excrementi</name>
    <dbReference type="NCBI Taxonomy" id="2041346"/>
    <lineage>
        <taxon>Bacteria</taxon>
        <taxon>Bacillati</taxon>
        <taxon>Bacillota</taxon>
        <taxon>Bacilli</taxon>
        <taxon>Bacillales</taxon>
        <taxon>Caryophanaceae</taxon>
        <taxon>Chryseomicrobium</taxon>
    </lineage>
</organism>